<accession>A0A1R0H2V1</accession>
<dbReference type="PANTHER" id="PTHR28657">
    <property type="entry name" value="INDOLEAMINE 2,3-DIOXYGENASE"/>
    <property type="match status" value="1"/>
</dbReference>
<evidence type="ECO:0000313" key="7">
    <source>
        <dbReference type="Proteomes" id="UP000187455"/>
    </source>
</evidence>
<dbReference type="STRING" id="133383.A0A1R0H2V1"/>
<dbReference type="Proteomes" id="UP000187455">
    <property type="component" value="Unassembled WGS sequence"/>
</dbReference>
<dbReference type="SUPFAM" id="SSF140959">
    <property type="entry name" value="Indolic compounds 2,3-dioxygenase-like"/>
    <property type="match status" value="2"/>
</dbReference>
<dbReference type="EMBL" id="LSSL01000904">
    <property type="protein sequence ID" value="OLY83443.1"/>
    <property type="molecule type" value="Genomic_DNA"/>
</dbReference>
<evidence type="ECO:0000256" key="3">
    <source>
        <dbReference type="ARBA" id="ARBA00023004"/>
    </source>
</evidence>
<keyword evidence="6" id="KW-0560">Oxidoreductase</keyword>
<dbReference type="GO" id="GO:0020037">
    <property type="term" value="F:heme binding"/>
    <property type="evidence" value="ECO:0007669"/>
    <property type="project" value="InterPro"/>
</dbReference>
<comment type="caution">
    <text evidence="6">The sequence shown here is derived from an EMBL/GenBank/DDBJ whole genome shotgun (WGS) entry which is preliminary data.</text>
</comment>
<proteinExistence type="inferred from homology"/>
<name>A0A1R0H2V1_9FUNG</name>
<evidence type="ECO:0000313" key="6">
    <source>
        <dbReference type="EMBL" id="OLY83443.1"/>
    </source>
</evidence>
<evidence type="ECO:0000256" key="1">
    <source>
        <dbReference type="ARBA" id="ARBA00007119"/>
    </source>
</evidence>
<dbReference type="OrthoDB" id="540174at2759"/>
<sequence length="603" mass="68121">MTVMYNAKKTWDFMPMSLDEYNVSEHNGFLSPEPPLKRLPDPYYEPWENLVRYLVQYQLSGGFREMVQQLPLLSVDKLMGLKEYQRAYVVLGFLSHGYVWSLHKEPNENLPQCLSIPFCKVSEYLDINPIGTNASVVLWNWEVLNIGKDKADFPQCDSLSLDSLATLFTYTGSPDESWFYLVSVAIESKGGSIIKYSGEITNSVINKDIPGVISSLESFTKTIVEMTKLLLRMNERCDPYIFYWKVRPYLAGWENMESVGLYNGVHYDGTRCSDSKDQSVNAKQNSATKPCPLSSQDNAGDSKINHNSSQTEPYYRKYAGGSAAQSSLIQLIDILLGIKHYPVDGDALNKSKDPILNQTNGNIINQETSQIPPGNPYLMKMRDYMPGLHRKFLQDYSKAPSLRKFVFESTPDIEKTNLKKPAFFEDIQVEYPKDILNSSDESNTAYLNGNYALNSQVKMQYSLIKAYNKSVSSLGTFRSAHINIVKRYVVDQARRDYTNQTNPEISGNGKTREKFSTEAKANIGTTTDKKSILSSVLDYVTGTNDISPVKDKDNSKKNRPLMDIYEHGLAKLVDDDTVVLGTGGTDAVEFLKNIRDETRDSKI</sequence>
<protein>
    <submittedName>
        <fullName evidence="6">Indoleamine 2,3-dioxygenase</fullName>
    </submittedName>
</protein>
<organism evidence="6 7">
    <name type="scientific">Smittium mucronatum</name>
    <dbReference type="NCBI Taxonomy" id="133383"/>
    <lineage>
        <taxon>Eukaryota</taxon>
        <taxon>Fungi</taxon>
        <taxon>Fungi incertae sedis</taxon>
        <taxon>Zoopagomycota</taxon>
        <taxon>Kickxellomycotina</taxon>
        <taxon>Harpellomycetes</taxon>
        <taxon>Harpellales</taxon>
        <taxon>Legeriomycetaceae</taxon>
        <taxon>Smittium</taxon>
    </lineage>
</organism>
<evidence type="ECO:0000256" key="5">
    <source>
        <dbReference type="SAM" id="MobiDB-lite"/>
    </source>
</evidence>
<keyword evidence="7" id="KW-1185">Reference proteome</keyword>
<gene>
    <name evidence="6" type="ORF">AYI68_g2419</name>
</gene>
<dbReference type="PROSITE" id="PS00876">
    <property type="entry name" value="IDO_1"/>
    <property type="match status" value="1"/>
</dbReference>
<dbReference type="InterPro" id="IPR037217">
    <property type="entry name" value="Trp/Indoleamine_2_3_dOase-like"/>
</dbReference>
<dbReference type="GO" id="GO:0034354">
    <property type="term" value="P:'de novo' NAD+ biosynthetic process from L-tryptophan"/>
    <property type="evidence" value="ECO:0007669"/>
    <property type="project" value="TreeGrafter"/>
</dbReference>
<evidence type="ECO:0000256" key="4">
    <source>
        <dbReference type="PIRSR" id="PIRSR600898-1"/>
    </source>
</evidence>
<keyword evidence="4" id="KW-0349">Heme</keyword>
<reference evidence="6 7" key="1">
    <citation type="journal article" date="2016" name="Mol. Biol. Evol.">
        <title>Genome-Wide Survey of Gut Fungi (Harpellales) Reveals the First Horizontally Transferred Ubiquitin Gene from a Mosquito Host.</title>
        <authorList>
            <person name="Wang Y."/>
            <person name="White M.M."/>
            <person name="Kvist S."/>
            <person name="Moncalvo J.M."/>
        </authorList>
    </citation>
    <scope>NUCLEOTIDE SEQUENCE [LARGE SCALE GENOMIC DNA]</scope>
    <source>
        <strain evidence="6 7">ALG-7-W6</strain>
    </source>
</reference>
<dbReference type="PANTHER" id="PTHR28657:SF5">
    <property type="entry name" value="INDOLEAMINE 2,3-DIOXYGENASE"/>
    <property type="match status" value="1"/>
</dbReference>
<dbReference type="GO" id="GO:0033754">
    <property type="term" value="F:indoleamine 2,3-dioxygenase activity"/>
    <property type="evidence" value="ECO:0007669"/>
    <property type="project" value="TreeGrafter"/>
</dbReference>
<dbReference type="InterPro" id="IPR000898">
    <property type="entry name" value="Indolamine_dOase"/>
</dbReference>
<dbReference type="Pfam" id="PF01231">
    <property type="entry name" value="IDO"/>
    <property type="match status" value="2"/>
</dbReference>
<dbReference type="GO" id="GO:0046872">
    <property type="term" value="F:metal ion binding"/>
    <property type="evidence" value="ECO:0007669"/>
    <property type="project" value="UniProtKB-KW"/>
</dbReference>
<keyword evidence="3 4" id="KW-0408">Iron</keyword>
<dbReference type="GO" id="GO:0019441">
    <property type="term" value="P:L-tryptophan catabolic process to kynurenine"/>
    <property type="evidence" value="ECO:0007669"/>
    <property type="project" value="InterPro"/>
</dbReference>
<keyword evidence="2 4" id="KW-0479">Metal-binding</keyword>
<dbReference type="AlphaFoldDB" id="A0A1R0H2V1"/>
<dbReference type="GO" id="GO:0005737">
    <property type="term" value="C:cytoplasm"/>
    <property type="evidence" value="ECO:0007669"/>
    <property type="project" value="TreeGrafter"/>
</dbReference>
<evidence type="ECO:0000256" key="2">
    <source>
        <dbReference type="ARBA" id="ARBA00022723"/>
    </source>
</evidence>
<comment type="similarity">
    <text evidence="1">Belongs to the indoleamine 2,3-dioxygenase family.</text>
</comment>
<feature type="compositionally biased region" description="Polar residues" evidence="5">
    <location>
        <begin position="278"/>
        <end position="308"/>
    </location>
</feature>
<dbReference type="Gene3D" id="1.20.58.480">
    <property type="match status" value="2"/>
</dbReference>
<feature type="region of interest" description="Disordered" evidence="5">
    <location>
        <begin position="273"/>
        <end position="308"/>
    </location>
</feature>
<feature type="binding site" description="proximal binding residue" evidence="4">
    <location>
        <position position="481"/>
    </location>
    <ligand>
        <name>heme b</name>
        <dbReference type="ChEBI" id="CHEBI:60344"/>
    </ligand>
    <ligandPart>
        <name>Fe</name>
        <dbReference type="ChEBI" id="CHEBI:18248"/>
    </ligandPart>
</feature>
<keyword evidence="6" id="KW-0223">Dioxygenase</keyword>